<protein>
    <submittedName>
        <fullName evidence="4">FBD-associated F-box protein At5g50270 isoform X1</fullName>
    </submittedName>
</protein>
<name>A0ABM3QHS8_SPIOL</name>
<feature type="domain" description="FBD" evidence="2">
    <location>
        <begin position="248"/>
        <end position="322"/>
    </location>
</feature>
<dbReference type="SUPFAM" id="SSF81383">
    <property type="entry name" value="F-box domain"/>
    <property type="match status" value="1"/>
</dbReference>
<sequence length="322" mass="37530">MFLSSGYFRTMMDRRNNTGNIDMLSSLPDELLIRILSLLPTTKDAAIMCLVSKKMKCLFSWITTLDLDDSPISHCSQHPYAIERFSDYKMFVDSLLNSYQSPYLSRFRLRVGANFAARYFHGDKTHFWKRDDCFPEIKSTQINAWISFPLTRCGLRELDLRIQDLDFVEEEDMLSLFPNLTSLELGCDVYTTWDKLLLSFLNGSPVLETLIFPEGVIVCHDTNHFAYGKEVVELQQEFFRTTQEVIPMCCRFHLKRIVIKNYFGNEFEIDMIQFLLTHALVLKELVVHRSVKTWHPIVDQKLLKTTLKKLPRASVSCSIQVH</sequence>
<proteinExistence type="predicted"/>
<dbReference type="InterPro" id="IPR050232">
    <property type="entry name" value="FBL13/AtMIF1-like"/>
</dbReference>
<dbReference type="Gene3D" id="1.20.1280.50">
    <property type="match status" value="1"/>
</dbReference>
<dbReference type="GeneID" id="130459520"/>
<evidence type="ECO:0000313" key="3">
    <source>
        <dbReference type="Proteomes" id="UP000813463"/>
    </source>
</evidence>
<reference evidence="3" key="1">
    <citation type="journal article" date="2021" name="Nat. Commun.">
        <title>Genomic analyses provide insights into spinach domestication and the genetic basis of agronomic traits.</title>
        <authorList>
            <person name="Cai X."/>
            <person name="Sun X."/>
            <person name="Xu C."/>
            <person name="Sun H."/>
            <person name="Wang X."/>
            <person name="Ge C."/>
            <person name="Zhang Z."/>
            <person name="Wang Q."/>
            <person name="Fei Z."/>
            <person name="Jiao C."/>
            <person name="Wang Q."/>
        </authorList>
    </citation>
    <scope>NUCLEOTIDE SEQUENCE [LARGE SCALE GENOMIC DNA]</scope>
    <source>
        <strain evidence="3">cv. Varoflay</strain>
    </source>
</reference>
<gene>
    <name evidence="4" type="primary">LOC130459520</name>
</gene>
<dbReference type="InterPro" id="IPR006566">
    <property type="entry name" value="FBD"/>
</dbReference>
<dbReference type="RefSeq" id="XP_056682924.1">
    <property type="nucleotide sequence ID" value="XM_056826946.1"/>
</dbReference>
<dbReference type="InterPro" id="IPR001810">
    <property type="entry name" value="F-box_dom"/>
</dbReference>
<evidence type="ECO:0000259" key="1">
    <source>
        <dbReference type="SMART" id="SM00256"/>
    </source>
</evidence>
<dbReference type="InterPro" id="IPR036047">
    <property type="entry name" value="F-box-like_dom_sf"/>
</dbReference>
<feature type="domain" description="F-box" evidence="1">
    <location>
        <begin position="27"/>
        <end position="68"/>
    </location>
</feature>
<reference evidence="4" key="2">
    <citation type="submission" date="2025-08" db="UniProtKB">
        <authorList>
            <consortium name="RefSeq"/>
        </authorList>
    </citation>
    <scope>IDENTIFICATION</scope>
    <source>
        <tissue evidence="4">Leaf</tissue>
    </source>
</reference>
<evidence type="ECO:0000313" key="4">
    <source>
        <dbReference type="RefSeq" id="XP_056682924.1"/>
    </source>
</evidence>
<dbReference type="SMART" id="SM00579">
    <property type="entry name" value="FBD"/>
    <property type="match status" value="1"/>
</dbReference>
<keyword evidence="3" id="KW-1185">Reference proteome</keyword>
<evidence type="ECO:0000259" key="2">
    <source>
        <dbReference type="SMART" id="SM00579"/>
    </source>
</evidence>
<accession>A0ABM3QHS8</accession>
<dbReference type="SMART" id="SM00256">
    <property type="entry name" value="FBOX"/>
    <property type="match status" value="1"/>
</dbReference>
<organism evidence="3 4">
    <name type="scientific">Spinacia oleracea</name>
    <name type="common">Spinach</name>
    <dbReference type="NCBI Taxonomy" id="3562"/>
    <lineage>
        <taxon>Eukaryota</taxon>
        <taxon>Viridiplantae</taxon>
        <taxon>Streptophyta</taxon>
        <taxon>Embryophyta</taxon>
        <taxon>Tracheophyta</taxon>
        <taxon>Spermatophyta</taxon>
        <taxon>Magnoliopsida</taxon>
        <taxon>eudicotyledons</taxon>
        <taxon>Gunneridae</taxon>
        <taxon>Pentapetalae</taxon>
        <taxon>Caryophyllales</taxon>
        <taxon>Chenopodiaceae</taxon>
        <taxon>Chenopodioideae</taxon>
        <taxon>Anserineae</taxon>
        <taxon>Spinacia</taxon>
    </lineage>
</organism>
<dbReference type="PANTHER" id="PTHR31900">
    <property type="entry name" value="F-BOX/RNI SUPERFAMILY PROTEIN-RELATED"/>
    <property type="match status" value="1"/>
</dbReference>
<dbReference type="Pfam" id="PF08387">
    <property type="entry name" value="FBD"/>
    <property type="match status" value="1"/>
</dbReference>
<dbReference type="Proteomes" id="UP000813463">
    <property type="component" value="Chromosome 4"/>
</dbReference>
<dbReference type="PANTHER" id="PTHR31900:SF27">
    <property type="entry name" value="FBD DOMAIN-CONTAINING PROTEIN"/>
    <property type="match status" value="1"/>
</dbReference>
<dbReference type="Pfam" id="PF00646">
    <property type="entry name" value="F-box"/>
    <property type="match status" value="1"/>
</dbReference>